<evidence type="ECO:0000256" key="1">
    <source>
        <dbReference type="ARBA" id="ARBA00004572"/>
    </source>
</evidence>
<evidence type="ECO:0000313" key="8">
    <source>
        <dbReference type="EMBL" id="KAG2222267.1"/>
    </source>
</evidence>
<keyword evidence="3" id="KW-0472">Membrane</keyword>
<keyword evidence="4" id="KW-0067">ATP-binding</keyword>
<dbReference type="GO" id="GO:0005741">
    <property type="term" value="C:mitochondrial outer membrane"/>
    <property type="evidence" value="ECO:0007669"/>
    <property type="project" value="UniProtKB-SubCell"/>
</dbReference>
<dbReference type="Gene3D" id="1.10.8.60">
    <property type="match status" value="1"/>
</dbReference>
<feature type="compositionally biased region" description="Polar residues" evidence="6">
    <location>
        <begin position="77"/>
        <end position="98"/>
    </location>
</feature>
<dbReference type="PANTHER" id="PTHR45644">
    <property type="entry name" value="AAA ATPASE, PUTATIVE (AFU_ORTHOLOGUE AFUA_2G12920)-RELATED-RELATED"/>
    <property type="match status" value="1"/>
</dbReference>
<accession>A0A8H7S5T3</accession>
<reference evidence="8 9" key="1">
    <citation type="submission" date="2020-12" db="EMBL/GenBank/DDBJ databases">
        <title>Metabolic potential, ecology and presence of endohyphal bacteria is reflected in genomic diversity of Mucoromycotina.</title>
        <authorList>
            <person name="Muszewska A."/>
            <person name="Okrasinska A."/>
            <person name="Steczkiewicz K."/>
            <person name="Drgas O."/>
            <person name="Orlowska M."/>
            <person name="Perlinska-Lenart U."/>
            <person name="Aleksandrzak-Piekarczyk T."/>
            <person name="Szatraj K."/>
            <person name="Zielenkiewicz U."/>
            <person name="Pilsyk S."/>
            <person name="Malc E."/>
            <person name="Mieczkowski P."/>
            <person name="Kruszewska J.S."/>
            <person name="Biernat P."/>
            <person name="Pawlowska J."/>
        </authorList>
    </citation>
    <scope>NUCLEOTIDE SEQUENCE [LARGE SCALE GENOMIC DNA]</scope>
    <source>
        <strain evidence="8 9">CBS 142.35</strain>
    </source>
</reference>
<evidence type="ECO:0000256" key="5">
    <source>
        <dbReference type="ARBA" id="ARBA00023128"/>
    </source>
</evidence>
<dbReference type="Proteomes" id="UP000646827">
    <property type="component" value="Unassembled WGS sequence"/>
</dbReference>
<feature type="compositionally biased region" description="Low complexity" evidence="6">
    <location>
        <begin position="267"/>
        <end position="277"/>
    </location>
</feature>
<feature type="compositionally biased region" description="Low complexity" evidence="6">
    <location>
        <begin position="45"/>
        <end position="72"/>
    </location>
</feature>
<dbReference type="Gene3D" id="3.40.50.300">
    <property type="entry name" value="P-loop containing nucleotide triphosphate hydrolases"/>
    <property type="match status" value="1"/>
</dbReference>
<dbReference type="InterPro" id="IPR051701">
    <property type="entry name" value="Mito_OM_Translocase_MSP1"/>
</dbReference>
<dbReference type="InterPro" id="IPR003593">
    <property type="entry name" value="AAA+_ATPase"/>
</dbReference>
<protein>
    <recommendedName>
        <fullName evidence="7">AAA+ ATPase domain-containing protein</fullName>
    </recommendedName>
</protein>
<feature type="region of interest" description="Disordered" evidence="6">
    <location>
        <begin position="45"/>
        <end position="98"/>
    </location>
</feature>
<name>A0A8H7S5T3_9FUNG</name>
<evidence type="ECO:0000256" key="3">
    <source>
        <dbReference type="ARBA" id="ARBA00022787"/>
    </source>
</evidence>
<comment type="caution">
    <text evidence="8">The sequence shown here is derived from an EMBL/GenBank/DDBJ whole genome shotgun (WGS) entry which is preliminary data.</text>
</comment>
<dbReference type="SUPFAM" id="SSF52540">
    <property type="entry name" value="P-loop containing nucleoside triphosphate hydrolases"/>
    <property type="match status" value="1"/>
</dbReference>
<evidence type="ECO:0000256" key="6">
    <source>
        <dbReference type="SAM" id="MobiDB-lite"/>
    </source>
</evidence>
<feature type="compositionally biased region" description="Basic and acidic residues" evidence="6">
    <location>
        <begin position="285"/>
        <end position="294"/>
    </location>
</feature>
<evidence type="ECO:0000313" key="9">
    <source>
        <dbReference type="Proteomes" id="UP000646827"/>
    </source>
</evidence>
<evidence type="ECO:0000256" key="2">
    <source>
        <dbReference type="ARBA" id="ARBA00022741"/>
    </source>
</evidence>
<evidence type="ECO:0000256" key="4">
    <source>
        <dbReference type="ARBA" id="ARBA00022840"/>
    </source>
</evidence>
<sequence>MSTVLVSRLAKLTLQQSRSPRWITPNTIPITSYLLSSKAKKASTAAATPAPATNNNNNESDNSPISNNIPSNDSEKSTLNQNNVNASNATENPTKGQSFIDSNYLRHQSIPTQSINTEYIKSIPDYLWEELGHVVEAGLASKGALAAFNHSDHILLNIPGRGATFMQDSIARQLAIDVGADLVIFDAQDFVAMAQSVDENVMTILPSMSISDSGTTAVVAIRPDNIELSISETIKTGGDQTPLSEYDPDHQEGLMGILEKMNTNNNKTLSTSATTATTDEEEEVKDDKTLDENKSAGLPSITSKTMEEITTRYTAAFERILQYGHKEKGASQIPKLIYLRDYGDMHGLPPTILLKSLMSAVENLKQKGHKIVALAGYSPSLTSTQINYKQALDEDEVPLMSTMKCISIPPPLYDNNLLNAWESQMKLDTARRMGEINAKQLLIILQQKNVNGIKNNHNHLIQQHRTLVTDLATRLEGIQENIWTGIEIERHVTFAIGHALRHKKTTVDLEDIIAANQVVRKSVMIRKQLNKTLESQKIRLTTGTNDQESGTHGSNIDNLDITELKKYCDEYEQRFLTRIVDPYKVQVSFDDIRAPSTTIDTLQTLITLPLARPDLFRRGILKKNFIPGVLLFGPPGTGKTMLAKAICKAGGSRMLEVQASDIYEMYLGEGEKNVKALFSLARKLASPSCVIFIDEVDSIMSRRRSDSTSNAHREIINQFMVEWDGLTSDNQGVIVMAATNRPRDLDDAVLRRLPRRILVDLPNEEDRREILRMLLQDEEEHKVSVAELARATRHFSGSDLKNLCVTAALKAAQKEAITQEKQILNQSYFNEALKLVRPSSSEDMDTIKDLRKWASEYGDGGIKRKQKTIGFSQ</sequence>
<gene>
    <name evidence="8" type="ORF">INT45_006946</name>
</gene>
<keyword evidence="3" id="KW-1000">Mitochondrion outer membrane</keyword>
<evidence type="ECO:0000259" key="7">
    <source>
        <dbReference type="SMART" id="SM00382"/>
    </source>
</evidence>
<dbReference type="EMBL" id="JAEPRB010000087">
    <property type="protein sequence ID" value="KAG2222267.1"/>
    <property type="molecule type" value="Genomic_DNA"/>
</dbReference>
<dbReference type="OrthoDB" id="39734at2759"/>
<dbReference type="Pfam" id="PF00004">
    <property type="entry name" value="AAA"/>
    <property type="match status" value="1"/>
</dbReference>
<keyword evidence="9" id="KW-1185">Reference proteome</keyword>
<organism evidence="8 9">
    <name type="scientific">Circinella minor</name>
    <dbReference type="NCBI Taxonomy" id="1195481"/>
    <lineage>
        <taxon>Eukaryota</taxon>
        <taxon>Fungi</taxon>
        <taxon>Fungi incertae sedis</taxon>
        <taxon>Mucoromycota</taxon>
        <taxon>Mucoromycotina</taxon>
        <taxon>Mucoromycetes</taxon>
        <taxon>Mucorales</taxon>
        <taxon>Lichtheimiaceae</taxon>
        <taxon>Circinella</taxon>
    </lineage>
</organism>
<dbReference type="InterPro" id="IPR003960">
    <property type="entry name" value="ATPase_AAA_CS"/>
</dbReference>
<dbReference type="InterPro" id="IPR003959">
    <property type="entry name" value="ATPase_AAA_core"/>
</dbReference>
<keyword evidence="2" id="KW-0547">Nucleotide-binding</keyword>
<dbReference type="InterPro" id="IPR027417">
    <property type="entry name" value="P-loop_NTPase"/>
</dbReference>
<comment type="subcellular location">
    <subcellularLocation>
        <location evidence="1">Mitochondrion outer membrane</location>
        <topology evidence="1">Single-pass membrane protein</topology>
    </subcellularLocation>
</comment>
<dbReference type="PANTHER" id="PTHR45644:SF56">
    <property type="entry name" value="AAA ATPASE, PUTATIVE (AFU_ORTHOLOGUE AFUA_2G12920)-RELATED"/>
    <property type="match status" value="1"/>
</dbReference>
<dbReference type="GO" id="GO:0005524">
    <property type="term" value="F:ATP binding"/>
    <property type="evidence" value="ECO:0007669"/>
    <property type="project" value="UniProtKB-KW"/>
</dbReference>
<feature type="domain" description="AAA+ ATPase" evidence="7">
    <location>
        <begin position="625"/>
        <end position="763"/>
    </location>
</feature>
<proteinExistence type="predicted"/>
<dbReference type="InterPro" id="IPR041569">
    <property type="entry name" value="AAA_lid_3"/>
</dbReference>
<dbReference type="Pfam" id="PF17862">
    <property type="entry name" value="AAA_lid_3"/>
    <property type="match status" value="1"/>
</dbReference>
<dbReference type="SMART" id="SM00382">
    <property type="entry name" value="AAA"/>
    <property type="match status" value="1"/>
</dbReference>
<dbReference type="PROSITE" id="PS00674">
    <property type="entry name" value="AAA"/>
    <property type="match status" value="1"/>
</dbReference>
<dbReference type="AlphaFoldDB" id="A0A8H7S5T3"/>
<feature type="region of interest" description="Disordered" evidence="6">
    <location>
        <begin position="267"/>
        <end position="298"/>
    </location>
</feature>
<keyword evidence="5" id="KW-0496">Mitochondrion</keyword>
<dbReference type="GO" id="GO:0016887">
    <property type="term" value="F:ATP hydrolysis activity"/>
    <property type="evidence" value="ECO:0007669"/>
    <property type="project" value="InterPro"/>
</dbReference>